<dbReference type="OrthoDB" id="1939300at2759"/>
<dbReference type="EMBL" id="PKPP01008030">
    <property type="protein sequence ID" value="PWA51781.1"/>
    <property type="molecule type" value="Genomic_DNA"/>
</dbReference>
<dbReference type="AlphaFoldDB" id="A0A2U1LS17"/>
<proteinExistence type="predicted"/>
<reference evidence="2 3" key="1">
    <citation type="journal article" date="2018" name="Mol. Plant">
        <title>The genome of Artemisia annua provides insight into the evolution of Asteraceae family and artemisinin biosynthesis.</title>
        <authorList>
            <person name="Shen Q."/>
            <person name="Zhang L."/>
            <person name="Liao Z."/>
            <person name="Wang S."/>
            <person name="Yan T."/>
            <person name="Shi P."/>
            <person name="Liu M."/>
            <person name="Fu X."/>
            <person name="Pan Q."/>
            <person name="Wang Y."/>
            <person name="Lv Z."/>
            <person name="Lu X."/>
            <person name="Zhang F."/>
            <person name="Jiang W."/>
            <person name="Ma Y."/>
            <person name="Chen M."/>
            <person name="Hao X."/>
            <person name="Li L."/>
            <person name="Tang Y."/>
            <person name="Lv G."/>
            <person name="Zhou Y."/>
            <person name="Sun X."/>
            <person name="Brodelius P.E."/>
            <person name="Rose J.K.C."/>
            <person name="Tang K."/>
        </authorList>
    </citation>
    <scope>NUCLEOTIDE SEQUENCE [LARGE SCALE GENOMIC DNA]</scope>
    <source>
        <strain evidence="3">cv. Huhao1</strain>
        <tissue evidence="2">Leaf</tissue>
    </source>
</reference>
<dbReference type="Proteomes" id="UP000245207">
    <property type="component" value="Unassembled WGS sequence"/>
</dbReference>
<protein>
    <recommendedName>
        <fullName evidence="4">ATPase, F1/V1/A1 complex, alpha/beta subunit, Zinc knuckle CX2CX4HX4C</fullName>
    </recommendedName>
</protein>
<feature type="region of interest" description="Disordered" evidence="1">
    <location>
        <begin position="181"/>
        <end position="202"/>
    </location>
</feature>
<evidence type="ECO:0008006" key="4">
    <source>
        <dbReference type="Google" id="ProtNLM"/>
    </source>
</evidence>
<sequence length="259" mass="29956">MDAMTTRMCTQGVGRLGFARVLVEANASKGLDDSIDVVYKNREDGNQFVKKVQVTYDWKPPVCSHCKVFGHSFEKCLKRDRTGEQVVENQKDDEGFVQNNNRKTNQNKDKKQMPQVKPKEKVAAPQKVYKQVEKPNDSMPNGVNEQVKATQTNQRKTWNVDKEIVQAVRVTANRYSALESLDEEQGVNHGNGNKQNLSEKDKETVNDCVSRKFQPSCYVTEKWSHQMRRYFKDCWEEKYGKDDNYGNVILNEKEVYVDK</sequence>
<evidence type="ECO:0000313" key="2">
    <source>
        <dbReference type="EMBL" id="PWA51781.1"/>
    </source>
</evidence>
<gene>
    <name evidence="2" type="ORF">CTI12_AA460750</name>
</gene>
<keyword evidence="3" id="KW-1185">Reference proteome</keyword>
<feature type="compositionally biased region" description="Basic and acidic residues" evidence="1">
    <location>
        <begin position="106"/>
        <end position="122"/>
    </location>
</feature>
<dbReference type="InterPro" id="IPR040256">
    <property type="entry name" value="At4g02000-like"/>
</dbReference>
<name>A0A2U1LS17_ARTAN</name>
<comment type="caution">
    <text evidence="2">The sequence shown here is derived from an EMBL/GenBank/DDBJ whole genome shotgun (WGS) entry which is preliminary data.</text>
</comment>
<feature type="region of interest" description="Disordered" evidence="1">
    <location>
        <begin position="90"/>
        <end position="125"/>
    </location>
</feature>
<dbReference type="PANTHER" id="PTHR31286">
    <property type="entry name" value="GLYCINE-RICH CELL WALL STRUCTURAL PROTEIN 1.8-LIKE"/>
    <property type="match status" value="1"/>
</dbReference>
<dbReference type="PANTHER" id="PTHR31286:SF180">
    <property type="entry name" value="OS10G0362600 PROTEIN"/>
    <property type="match status" value="1"/>
</dbReference>
<evidence type="ECO:0000313" key="3">
    <source>
        <dbReference type="Proteomes" id="UP000245207"/>
    </source>
</evidence>
<accession>A0A2U1LS17</accession>
<evidence type="ECO:0000256" key="1">
    <source>
        <dbReference type="SAM" id="MobiDB-lite"/>
    </source>
</evidence>
<organism evidence="2 3">
    <name type="scientific">Artemisia annua</name>
    <name type="common">Sweet wormwood</name>
    <dbReference type="NCBI Taxonomy" id="35608"/>
    <lineage>
        <taxon>Eukaryota</taxon>
        <taxon>Viridiplantae</taxon>
        <taxon>Streptophyta</taxon>
        <taxon>Embryophyta</taxon>
        <taxon>Tracheophyta</taxon>
        <taxon>Spermatophyta</taxon>
        <taxon>Magnoliopsida</taxon>
        <taxon>eudicotyledons</taxon>
        <taxon>Gunneridae</taxon>
        <taxon>Pentapetalae</taxon>
        <taxon>asterids</taxon>
        <taxon>campanulids</taxon>
        <taxon>Asterales</taxon>
        <taxon>Asteraceae</taxon>
        <taxon>Asteroideae</taxon>
        <taxon>Anthemideae</taxon>
        <taxon>Artemisiinae</taxon>
        <taxon>Artemisia</taxon>
    </lineage>
</organism>